<dbReference type="Gene3D" id="1.10.510.10">
    <property type="entry name" value="Transferase(Phosphotransferase) domain 1"/>
    <property type="match status" value="2"/>
</dbReference>
<keyword evidence="15" id="KW-0206">Cytoskeleton</keyword>
<dbReference type="Pfam" id="PF00069">
    <property type="entry name" value="Pkinase"/>
    <property type="match status" value="2"/>
</dbReference>
<dbReference type="EC" id="2.7.11.1" evidence="4"/>
<feature type="compositionally biased region" description="Basic and acidic residues" evidence="21">
    <location>
        <begin position="451"/>
        <end position="460"/>
    </location>
</feature>
<evidence type="ECO:0000256" key="15">
    <source>
        <dbReference type="ARBA" id="ARBA00023212"/>
    </source>
</evidence>
<evidence type="ECO:0000259" key="22">
    <source>
        <dbReference type="PROSITE" id="PS50011"/>
    </source>
</evidence>
<keyword evidence="17" id="KW-0131">Cell cycle</keyword>
<feature type="domain" description="AGC-kinase C-terminal" evidence="23">
    <location>
        <begin position="863"/>
        <end position="906"/>
    </location>
</feature>
<dbReference type="Proteomes" id="UP001591681">
    <property type="component" value="Unassembled WGS sequence"/>
</dbReference>
<keyword evidence="14" id="KW-0067">ATP-binding</keyword>
<evidence type="ECO:0000256" key="7">
    <source>
        <dbReference type="ARBA" id="ARBA00022527"/>
    </source>
</evidence>
<feature type="compositionally biased region" description="Polar residues" evidence="21">
    <location>
        <begin position="300"/>
        <end position="316"/>
    </location>
</feature>
<comment type="similarity">
    <text evidence="3">Belongs to the protein kinase superfamily. AGC Ser/Thr protein kinase family.</text>
</comment>
<keyword evidence="25" id="KW-1185">Reference proteome</keyword>
<evidence type="ECO:0000256" key="9">
    <source>
        <dbReference type="ARBA" id="ARBA00022618"/>
    </source>
</evidence>
<sequence length="906" mass="99697">MDSDGGKSYNDLSPNDKVVSVDVHKPPSIDEFIVVKPISRGAFGKVYLARKKCNSRLYAIKVVNKADMVDKNMTEQMRAERDALALSKSPFVVHLFYSLQTATKVYLVMEYLIGGDVKSLLHIYGYFDEDMSLKYISEVALALDYLHRHGIIHRDLKPDNMLISNEGHIKLTDFGLSKVKLERELNLMDILTTPSLAKPNKDYFRTPGQVLSLISSLGLNTPAMEGKRHSSLSAVSSPKTCGRLEQRKSSLCSPRMRKRRESYSSPMCAARALARSSVFSAGVLAKSLTPRLMRSKRCDTTSTGSSQSCLHSPATDSESCISPLWEDLESQENQNIPSLECKDSLDIAGQSVASIKTSVELNNKMQISRQDNALMSLDNHNLREHQFKGQLDFSGEHIPGGKINTSTGKRLQFDKEDCYPLAGNAPRRVDIGTQTPSQHGATQATVRSAKRNFEEVDRSPEAMGLQAKRGDADFQRSSQVPGEQDEKYNTGLTGLFSIVGLGSRQGGSGVQRERKRVGPTQSSPTEVAKNLLCELEDHGDEVDDAVAARRKETLAAELNISSSLSETQDLRRSLSLDSEGSAHDMSVISCDLPPMHLVESPKEALSSSLEELDDHDISACFPSTPVAALSSAPIAVPKAGATPGQAHESGNFLFQRRLLSQPGSAVNSPSFLRPRNVVAFRSYCSSINRSNLSTCSRLSLGSVEPMETSVSASFHSSIMTPMQKKRTSCSSSTQQTPTPMGMAHTPFRTPKSVRRGAEPVQSAPILGTPDYLAPELLLGKSHDVMVDWWALGVCLFEFLTGIPPFNDETPQLVFQNILNRDIPWPDGEEEISHNAKDAIEILLTMDMTKRAGLKELKTHPFFEGLDWGNLQNQKMSFIPQPDDETDTSYFDARNTAQHLVLSAFSM</sequence>
<evidence type="ECO:0000256" key="13">
    <source>
        <dbReference type="ARBA" id="ARBA00022777"/>
    </source>
</evidence>
<evidence type="ECO:0000256" key="1">
    <source>
        <dbReference type="ARBA" id="ARBA00004123"/>
    </source>
</evidence>
<dbReference type="FunFam" id="1.10.510.10:FF:000665">
    <property type="entry name" value="Microtubule associated serine/threonine kinase-like"/>
    <property type="match status" value="1"/>
</dbReference>
<feature type="region of interest" description="Disordered" evidence="21">
    <location>
        <begin position="723"/>
        <end position="755"/>
    </location>
</feature>
<feature type="compositionally biased region" description="Low complexity" evidence="21">
    <location>
        <begin position="728"/>
        <end position="739"/>
    </location>
</feature>
<evidence type="ECO:0000256" key="10">
    <source>
        <dbReference type="ARBA" id="ARBA00022679"/>
    </source>
</evidence>
<dbReference type="InterPro" id="IPR000961">
    <property type="entry name" value="AGC-kinase_C"/>
</dbReference>
<evidence type="ECO:0000256" key="6">
    <source>
        <dbReference type="ARBA" id="ARBA00022490"/>
    </source>
</evidence>
<proteinExistence type="inferred from homology"/>
<dbReference type="GO" id="GO:0005634">
    <property type="term" value="C:nucleus"/>
    <property type="evidence" value="ECO:0007669"/>
    <property type="project" value="UniProtKB-SubCell"/>
</dbReference>
<dbReference type="GO" id="GO:0004674">
    <property type="term" value="F:protein serine/threonine kinase activity"/>
    <property type="evidence" value="ECO:0007669"/>
    <property type="project" value="UniProtKB-KW"/>
</dbReference>
<feature type="region of interest" description="Disordered" evidence="21">
    <location>
        <begin position="429"/>
        <end position="488"/>
    </location>
</feature>
<dbReference type="SUPFAM" id="SSF56112">
    <property type="entry name" value="Protein kinase-like (PK-like)"/>
    <property type="match status" value="1"/>
</dbReference>
<evidence type="ECO:0000313" key="25">
    <source>
        <dbReference type="Proteomes" id="UP001591681"/>
    </source>
</evidence>
<dbReference type="GO" id="GO:0005524">
    <property type="term" value="F:ATP binding"/>
    <property type="evidence" value="ECO:0007669"/>
    <property type="project" value="UniProtKB-KW"/>
</dbReference>
<dbReference type="AlphaFoldDB" id="A0ABD1JH30"/>
<evidence type="ECO:0000256" key="3">
    <source>
        <dbReference type="ARBA" id="ARBA00009903"/>
    </source>
</evidence>
<keyword evidence="16" id="KW-0539">Nucleus</keyword>
<evidence type="ECO:0000256" key="17">
    <source>
        <dbReference type="ARBA" id="ARBA00023306"/>
    </source>
</evidence>
<dbReference type="EMBL" id="JBHFQA010000016">
    <property type="protein sequence ID" value="KAL2085680.1"/>
    <property type="molecule type" value="Genomic_DNA"/>
</dbReference>
<keyword evidence="9" id="KW-0132">Cell division</keyword>
<evidence type="ECO:0000256" key="18">
    <source>
        <dbReference type="ARBA" id="ARBA00033099"/>
    </source>
</evidence>
<keyword evidence="6" id="KW-0963">Cytoplasm</keyword>
<dbReference type="PANTHER" id="PTHR24356:SF1">
    <property type="entry name" value="SERINE_THREONINE-PROTEIN KINASE GREATWALL"/>
    <property type="match status" value="1"/>
</dbReference>
<comment type="subcellular location">
    <subcellularLocation>
        <location evidence="2">Cytoplasm</location>
        <location evidence="2">Cytoskeleton</location>
        <location evidence="2">Microtubule organizing center</location>
        <location evidence="2">Centrosome</location>
    </subcellularLocation>
    <subcellularLocation>
        <location evidence="1">Nucleus</location>
    </subcellularLocation>
</comment>
<keyword evidence="11" id="KW-0547">Nucleotide-binding</keyword>
<evidence type="ECO:0000256" key="21">
    <source>
        <dbReference type="SAM" id="MobiDB-lite"/>
    </source>
</evidence>
<evidence type="ECO:0000313" key="24">
    <source>
        <dbReference type="EMBL" id="KAL2085680.1"/>
    </source>
</evidence>
<evidence type="ECO:0000256" key="2">
    <source>
        <dbReference type="ARBA" id="ARBA00004300"/>
    </source>
</evidence>
<dbReference type="PROSITE" id="PS50011">
    <property type="entry name" value="PROTEIN_KINASE_DOM"/>
    <property type="match status" value="1"/>
</dbReference>
<organism evidence="24 25">
    <name type="scientific">Coilia grayii</name>
    <name type="common">Gray's grenadier anchovy</name>
    <dbReference type="NCBI Taxonomy" id="363190"/>
    <lineage>
        <taxon>Eukaryota</taxon>
        <taxon>Metazoa</taxon>
        <taxon>Chordata</taxon>
        <taxon>Craniata</taxon>
        <taxon>Vertebrata</taxon>
        <taxon>Euteleostomi</taxon>
        <taxon>Actinopterygii</taxon>
        <taxon>Neopterygii</taxon>
        <taxon>Teleostei</taxon>
        <taxon>Clupei</taxon>
        <taxon>Clupeiformes</taxon>
        <taxon>Clupeoidei</taxon>
        <taxon>Engraulidae</taxon>
        <taxon>Coilinae</taxon>
        <taxon>Coilia</taxon>
    </lineage>
</organism>
<evidence type="ECO:0000256" key="19">
    <source>
        <dbReference type="ARBA" id="ARBA00047899"/>
    </source>
</evidence>
<feature type="compositionally biased region" description="Polar residues" evidence="21">
    <location>
        <begin position="432"/>
        <end position="446"/>
    </location>
</feature>
<evidence type="ECO:0000256" key="11">
    <source>
        <dbReference type="ARBA" id="ARBA00022741"/>
    </source>
</evidence>
<comment type="caution">
    <text evidence="24">The sequence shown here is derived from an EMBL/GenBank/DDBJ whole genome shotgun (WGS) entry which is preliminary data.</text>
</comment>
<feature type="region of interest" description="Disordered" evidence="21">
    <location>
        <begin position="296"/>
        <end position="316"/>
    </location>
</feature>
<comment type="catalytic activity">
    <reaction evidence="19">
        <text>L-threonyl-[protein] + ATP = O-phospho-L-threonyl-[protein] + ADP + H(+)</text>
        <dbReference type="Rhea" id="RHEA:46608"/>
        <dbReference type="Rhea" id="RHEA-COMP:11060"/>
        <dbReference type="Rhea" id="RHEA-COMP:11605"/>
        <dbReference type="ChEBI" id="CHEBI:15378"/>
        <dbReference type="ChEBI" id="CHEBI:30013"/>
        <dbReference type="ChEBI" id="CHEBI:30616"/>
        <dbReference type="ChEBI" id="CHEBI:61977"/>
        <dbReference type="ChEBI" id="CHEBI:456216"/>
        <dbReference type="EC" id="2.7.11.1"/>
    </reaction>
</comment>
<dbReference type="InterPro" id="IPR011009">
    <property type="entry name" value="Kinase-like_dom_sf"/>
</dbReference>
<keyword evidence="7" id="KW-0723">Serine/threonine-protein kinase</keyword>
<accession>A0ABD1JH30</accession>
<evidence type="ECO:0000256" key="14">
    <source>
        <dbReference type="ARBA" id="ARBA00022840"/>
    </source>
</evidence>
<feature type="region of interest" description="Disordered" evidence="21">
    <location>
        <begin position="503"/>
        <end position="524"/>
    </location>
</feature>
<evidence type="ECO:0000256" key="12">
    <source>
        <dbReference type="ARBA" id="ARBA00022776"/>
    </source>
</evidence>
<keyword evidence="12" id="KW-0498">Mitosis</keyword>
<feature type="domain" description="Protein kinase" evidence="22">
    <location>
        <begin position="32"/>
        <end position="862"/>
    </location>
</feature>
<gene>
    <name evidence="24" type="ORF">ACEWY4_019000</name>
</gene>
<keyword evidence="13" id="KW-0418">Kinase</keyword>
<comment type="catalytic activity">
    <reaction evidence="20">
        <text>L-seryl-[protein] + ATP = O-phospho-L-seryl-[protein] + ADP + H(+)</text>
        <dbReference type="Rhea" id="RHEA:17989"/>
        <dbReference type="Rhea" id="RHEA-COMP:9863"/>
        <dbReference type="Rhea" id="RHEA-COMP:11604"/>
        <dbReference type="ChEBI" id="CHEBI:15378"/>
        <dbReference type="ChEBI" id="CHEBI:29999"/>
        <dbReference type="ChEBI" id="CHEBI:30616"/>
        <dbReference type="ChEBI" id="CHEBI:83421"/>
        <dbReference type="ChEBI" id="CHEBI:456216"/>
        <dbReference type="EC" id="2.7.11.1"/>
    </reaction>
</comment>
<evidence type="ECO:0000256" key="4">
    <source>
        <dbReference type="ARBA" id="ARBA00012513"/>
    </source>
</evidence>
<dbReference type="Gene3D" id="3.30.200.20">
    <property type="entry name" value="Phosphorylase Kinase, domain 1"/>
    <property type="match status" value="2"/>
</dbReference>
<evidence type="ECO:0000259" key="23">
    <source>
        <dbReference type="PROSITE" id="PS51285"/>
    </source>
</evidence>
<dbReference type="GO" id="GO:0005813">
    <property type="term" value="C:centrosome"/>
    <property type="evidence" value="ECO:0007669"/>
    <property type="project" value="UniProtKB-SubCell"/>
</dbReference>
<keyword evidence="8" id="KW-0597">Phosphoprotein</keyword>
<dbReference type="PROSITE" id="PS51285">
    <property type="entry name" value="AGC_KINASE_CTER"/>
    <property type="match status" value="1"/>
</dbReference>
<dbReference type="GO" id="GO:0051301">
    <property type="term" value="P:cell division"/>
    <property type="evidence" value="ECO:0007669"/>
    <property type="project" value="UniProtKB-KW"/>
</dbReference>
<evidence type="ECO:0000256" key="16">
    <source>
        <dbReference type="ARBA" id="ARBA00023242"/>
    </source>
</evidence>
<dbReference type="SMART" id="SM00220">
    <property type="entry name" value="S_TKc"/>
    <property type="match status" value="1"/>
</dbReference>
<dbReference type="InterPro" id="IPR008271">
    <property type="entry name" value="Ser/Thr_kinase_AS"/>
</dbReference>
<dbReference type="FunFam" id="3.30.200.20:FF:000277">
    <property type="entry name" value="serine/threonine-protein kinase greatwall isoform X1"/>
    <property type="match status" value="1"/>
</dbReference>
<keyword evidence="10" id="KW-0808">Transferase</keyword>
<evidence type="ECO:0000256" key="8">
    <source>
        <dbReference type="ARBA" id="ARBA00022553"/>
    </source>
</evidence>
<evidence type="ECO:0000256" key="5">
    <source>
        <dbReference type="ARBA" id="ARBA00022148"/>
    </source>
</evidence>
<name>A0ABD1JH30_9TELE</name>
<dbReference type="PANTHER" id="PTHR24356">
    <property type="entry name" value="SERINE/THREONINE-PROTEIN KINASE"/>
    <property type="match status" value="1"/>
</dbReference>
<dbReference type="InterPro" id="IPR050236">
    <property type="entry name" value="Ser_Thr_kinase_AGC"/>
</dbReference>
<evidence type="ECO:0000256" key="20">
    <source>
        <dbReference type="ARBA" id="ARBA00048679"/>
    </source>
</evidence>
<protein>
    <recommendedName>
        <fullName evidence="5">Serine/threonine-protein kinase greatwall</fullName>
        <ecNumber evidence="4">2.7.11.1</ecNumber>
    </recommendedName>
    <alternativeName>
        <fullName evidence="18">Microtubule-associated serine/threonine-protein kinase-like</fullName>
    </alternativeName>
</protein>
<dbReference type="PROSITE" id="PS00108">
    <property type="entry name" value="PROTEIN_KINASE_ST"/>
    <property type="match status" value="1"/>
</dbReference>
<reference evidence="24 25" key="1">
    <citation type="submission" date="2024-09" db="EMBL/GenBank/DDBJ databases">
        <title>A chromosome-level genome assembly of Gray's grenadier anchovy, Coilia grayii.</title>
        <authorList>
            <person name="Fu Z."/>
        </authorList>
    </citation>
    <scope>NUCLEOTIDE SEQUENCE [LARGE SCALE GENOMIC DNA]</scope>
    <source>
        <strain evidence="24">G4</strain>
        <tissue evidence="24">Muscle</tissue>
    </source>
</reference>
<dbReference type="InterPro" id="IPR000719">
    <property type="entry name" value="Prot_kinase_dom"/>
</dbReference>
<dbReference type="FunFam" id="1.10.510.10:FF:000278">
    <property type="entry name" value="serine/threonine-protein kinase greatwall isoform X1"/>
    <property type="match status" value="1"/>
</dbReference>